<accession>A0A7H9HMU8</accession>
<reference evidence="1 2" key="1">
    <citation type="submission" date="2020-06" db="EMBL/GenBank/DDBJ databases">
        <title>The yeast mating-type switching endonuclease HO is a domesticated member of an unorthodox homing genetic element family.</title>
        <authorList>
            <person name="Coughlan A.Y."/>
            <person name="Lombardi L."/>
            <person name="Braun-Galleani S."/>
            <person name="Martos A.R."/>
            <person name="Galeote V."/>
            <person name="Bigey F."/>
            <person name="Dequin S."/>
            <person name="Byrne K.P."/>
            <person name="Wolfe K.H."/>
        </authorList>
    </citation>
    <scope>NUCLEOTIDE SEQUENCE [LARGE SCALE GENOMIC DNA]</scope>
    <source>
        <strain evidence="1 2">CBS2947</strain>
    </source>
</reference>
<dbReference type="Proteomes" id="UP000510647">
    <property type="component" value="Chromosome 2"/>
</dbReference>
<proteinExistence type="predicted"/>
<dbReference type="AlphaFoldDB" id="A0A7H9HMU8"/>
<sequence>MDTARRRRDWTINDDDINCFLKPVNFSQDDVHSPETTVASECLLQLQKICDSLQRDHVLITDRICFSNRIWDLHTYKEDPSAFPIQNVQIKCNILSSMSELLRNHYDEVKVSKVLNYLQKLSEAALFTKQSKPVRTLDPSRTPRKSHRDGSLGYGSLAIDNITKFHEYKPLIISLHSKLKLLDQGNSTNDSIFAFVLHNICKFILQDCKLLLIDYIERQILNL</sequence>
<gene>
    <name evidence="1" type="ORF">HG537_0B04460</name>
</gene>
<protein>
    <submittedName>
        <fullName evidence="1">Uncharacterized protein</fullName>
    </submittedName>
</protein>
<evidence type="ECO:0000313" key="1">
    <source>
        <dbReference type="EMBL" id="QLQ79098.1"/>
    </source>
</evidence>
<dbReference type="OrthoDB" id="4068074at2759"/>
<organism evidence="1 2">
    <name type="scientific">Torulaspora globosa</name>
    <dbReference type="NCBI Taxonomy" id="48254"/>
    <lineage>
        <taxon>Eukaryota</taxon>
        <taxon>Fungi</taxon>
        <taxon>Dikarya</taxon>
        <taxon>Ascomycota</taxon>
        <taxon>Saccharomycotina</taxon>
        <taxon>Saccharomycetes</taxon>
        <taxon>Saccharomycetales</taxon>
        <taxon>Saccharomycetaceae</taxon>
        <taxon>Torulaspora</taxon>
    </lineage>
</organism>
<name>A0A7H9HMU8_9SACH</name>
<keyword evidence="2" id="KW-1185">Reference proteome</keyword>
<evidence type="ECO:0000313" key="2">
    <source>
        <dbReference type="Proteomes" id="UP000510647"/>
    </source>
</evidence>
<dbReference type="EMBL" id="CP059268">
    <property type="protein sequence ID" value="QLQ79098.1"/>
    <property type="molecule type" value="Genomic_DNA"/>
</dbReference>